<proteinExistence type="predicted"/>
<feature type="transmembrane region" description="Helical" evidence="2">
    <location>
        <begin position="661"/>
        <end position="685"/>
    </location>
</feature>
<dbReference type="CDD" id="cd02961">
    <property type="entry name" value="PDI_a_family"/>
    <property type="match status" value="2"/>
</dbReference>
<protein>
    <submittedName>
        <fullName evidence="4">Protein disulfide-isomerase domain</fullName>
    </submittedName>
</protein>
<dbReference type="SUPFAM" id="SSF52833">
    <property type="entry name" value="Thioredoxin-like"/>
    <property type="match status" value="2"/>
</dbReference>
<dbReference type="PANTHER" id="PTHR45815:SF3">
    <property type="entry name" value="PROTEIN DISULFIDE-ISOMERASE A6"/>
    <property type="match status" value="1"/>
</dbReference>
<gene>
    <name evidence="4" type="ORF">AMAG_13308</name>
</gene>
<evidence type="ECO:0000313" key="5">
    <source>
        <dbReference type="Proteomes" id="UP000054350"/>
    </source>
</evidence>
<organism evidence="4 5">
    <name type="scientific">Allomyces macrogynus (strain ATCC 38327)</name>
    <name type="common">Allomyces javanicus var. macrogynus</name>
    <dbReference type="NCBI Taxonomy" id="578462"/>
    <lineage>
        <taxon>Eukaryota</taxon>
        <taxon>Fungi</taxon>
        <taxon>Fungi incertae sedis</taxon>
        <taxon>Blastocladiomycota</taxon>
        <taxon>Blastocladiomycetes</taxon>
        <taxon>Blastocladiales</taxon>
        <taxon>Blastocladiaceae</taxon>
        <taxon>Allomyces</taxon>
    </lineage>
</organism>
<dbReference type="PANTHER" id="PTHR45815">
    <property type="entry name" value="PROTEIN DISULFIDE-ISOMERASE A6"/>
    <property type="match status" value="1"/>
</dbReference>
<dbReference type="Proteomes" id="UP000054350">
    <property type="component" value="Unassembled WGS sequence"/>
</dbReference>
<dbReference type="InterPro" id="IPR036249">
    <property type="entry name" value="Thioredoxin-like_sf"/>
</dbReference>
<dbReference type="InterPro" id="IPR017937">
    <property type="entry name" value="Thioredoxin_CS"/>
</dbReference>
<dbReference type="PROSITE" id="PS51352">
    <property type="entry name" value="THIOREDOXIN_2"/>
    <property type="match status" value="2"/>
</dbReference>
<dbReference type="VEuPathDB" id="FungiDB:AMAG_13308"/>
<keyword evidence="4" id="KW-0413">Isomerase</keyword>
<keyword evidence="2" id="KW-1133">Transmembrane helix</keyword>
<dbReference type="PROSITE" id="PS51318">
    <property type="entry name" value="TAT"/>
    <property type="match status" value="1"/>
</dbReference>
<evidence type="ECO:0000313" key="4">
    <source>
        <dbReference type="EMBL" id="KNE68140.1"/>
    </source>
</evidence>
<feature type="region of interest" description="Disordered" evidence="1">
    <location>
        <begin position="417"/>
        <end position="461"/>
    </location>
</feature>
<dbReference type="PROSITE" id="PS00194">
    <property type="entry name" value="THIOREDOXIN_1"/>
    <property type="match status" value="2"/>
</dbReference>
<dbReference type="STRING" id="578462.A0A0L0T0G6"/>
<dbReference type="EMBL" id="GG745355">
    <property type="protein sequence ID" value="KNE68140.1"/>
    <property type="molecule type" value="Genomic_DNA"/>
</dbReference>
<accession>A0A0L0T0G6</accession>
<dbReference type="InterPro" id="IPR013766">
    <property type="entry name" value="Thioredoxin_domain"/>
</dbReference>
<evidence type="ECO:0000259" key="3">
    <source>
        <dbReference type="PROSITE" id="PS51352"/>
    </source>
</evidence>
<keyword evidence="2" id="KW-0472">Membrane</keyword>
<dbReference type="eggNOG" id="KOG0191">
    <property type="taxonomic scope" value="Eukaryota"/>
</dbReference>
<dbReference type="Pfam" id="PF00085">
    <property type="entry name" value="Thioredoxin"/>
    <property type="match status" value="2"/>
</dbReference>
<dbReference type="GO" id="GO:0005788">
    <property type="term" value="C:endoplasmic reticulum lumen"/>
    <property type="evidence" value="ECO:0007669"/>
    <property type="project" value="TreeGrafter"/>
</dbReference>
<feature type="domain" description="Thioredoxin" evidence="3">
    <location>
        <begin position="193"/>
        <end position="333"/>
    </location>
</feature>
<name>A0A0L0T0G6_ALLM3</name>
<dbReference type="AlphaFoldDB" id="A0A0L0T0G6"/>
<reference evidence="5" key="2">
    <citation type="submission" date="2009-11" db="EMBL/GenBank/DDBJ databases">
        <title>The Genome Sequence of Allomyces macrogynus strain ATCC 38327.</title>
        <authorList>
            <consortium name="The Broad Institute Genome Sequencing Platform"/>
            <person name="Russ C."/>
            <person name="Cuomo C."/>
            <person name="Shea T."/>
            <person name="Young S.K."/>
            <person name="Zeng Q."/>
            <person name="Koehrsen M."/>
            <person name="Haas B."/>
            <person name="Borodovsky M."/>
            <person name="Guigo R."/>
            <person name="Alvarado L."/>
            <person name="Berlin A."/>
            <person name="Borenstein D."/>
            <person name="Chen Z."/>
            <person name="Engels R."/>
            <person name="Freedman E."/>
            <person name="Gellesch M."/>
            <person name="Goldberg J."/>
            <person name="Griggs A."/>
            <person name="Gujja S."/>
            <person name="Heiman D."/>
            <person name="Hepburn T."/>
            <person name="Howarth C."/>
            <person name="Jen D."/>
            <person name="Larson L."/>
            <person name="Lewis B."/>
            <person name="Mehta T."/>
            <person name="Park D."/>
            <person name="Pearson M."/>
            <person name="Roberts A."/>
            <person name="Saif S."/>
            <person name="Shenoy N."/>
            <person name="Sisk P."/>
            <person name="Stolte C."/>
            <person name="Sykes S."/>
            <person name="Walk T."/>
            <person name="White J."/>
            <person name="Yandava C."/>
            <person name="Burger G."/>
            <person name="Gray M.W."/>
            <person name="Holland P.W.H."/>
            <person name="King N."/>
            <person name="Lang F.B.F."/>
            <person name="Roger A.J."/>
            <person name="Ruiz-Trillo I."/>
            <person name="Lander E."/>
            <person name="Nusbaum C."/>
        </authorList>
    </citation>
    <scope>NUCLEOTIDE SEQUENCE [LARGE SCALE GENOMIC DNA]</scope>
    <source>
        <strain evidence="5">ATCC 38327</strain>
    </source>
</reference>
<dbReference type="GO" id="GO:0034976">
    <property type="term" value="P:response to endoplasmic reticulum stress"/>
    <property type="evidence" value="ECO:0007669"/>
    <property type="project" value="TreeGrafter"/>
</dbReference>
<keyword evidence="5" id="KW-1185">Reference proteome</keyword>
<feature type="region of interest" description="Disordered" evidence="1">
    <location>
        <begin position="630"/>
        <end position="658"/>
    </location>
</feature>
<dbReference type="GO" id="GO:0015035">
    <property type="term" value="F:protein-disulfide reductase activity"/>
    <property type="evidence" value="ECO:0007669"/>
    <property type="project" value="TreeGrafter"/>
</dbReference>
<feature type="domain" description="Thioredoxin" evidence="3">
    <location>
        <begin position="32"/>
        <end position="159"/>
    </location>
</feature>
<keyword evidence="2" id="KW-0812">Transmembrane</keyword>
<evidence type="ECO:0000256" key="1">
    <source>
        <dbReference type="SAM" id="MobiDB-lite"/>
    </source>
</evidence>
<feature type="compositionally biased region" description="Low complexity" evidence="1">
    <location>
        <begin position="429"/>
        <end position="447"/>
    </location>
</feature>
<dbReference type="InterPro" id="IPR006311">
    <property type="entry name" value="TAT_signal"/>
</dbReference>
<dbReference type="GO" id="GO:0016853">
    <property type="term" value="F:isomerase activity"/>
    <property type="evidence" value="ECO:0007669"/>
    <property type="project" value="UniProtKB-KW"/>
</dbReference>
<sequence length="1059" mass="108613">MWPTHAARPSRRAFVAAIVAAVATFVMMLATVQLVSATPRAPATWHTGPTNIIPLTSKNFDDKVKSGTWMIEFFAPWCPHCKKLAPKYEKLATTAIPWRAEHDFYVARVDCVADQPLCDRAKVDGFPTIFLYNQGQQIEEYDTDLSAAGLIKYAKSVIARYPKGDSSSAPAAAPAAPAAAAKSTTGHKAATDAAPAAPIPASRAAKDAEFQQLAAERNVPVPGIGKYGKVVDLNSANFDEVVSQGGPWLLEFYAPWCGHCRHLKPIYDQLGEALAGKMNVARIDADLDAALGSRFGIKGFPTIKLYRGGQTVEYRGPRTLQALYKYALSAVQPAPVPLVDAAQWAQTTKDHEVAVAYVYDEATSKDATRAFLHAIEQWTGAGVGAVVASSDAQVAAGVKRPAVVVARRGYDEVRVSTSRAEIRRRSHAGARPTTTTPAPAGNSATTGNSANTGLSAAGTAARTCPRKPLSVVPVDPSTVMGGDPSRLLALADLNYANLQFTGCVLIVSSADPSALVWICSEGSSPPNVQSACPATCTAAASSAFSPPADGASWWTSDGVRVGNAKPAASGNKNVGLLSGCLYDGDKVLACSEATVATAANSNGEAGNGISKTASTAISFAQCPAAPSSSTTPVVAAAAPTSRADANASNGTGTGSSSSSKAALIGGIVGGVVVLLAAIAAALFLVHRRHRRAAQQQHDDKQLSSDGLGATQQYSSAPLLVLGERRPSVAASTVPDPYTGAAAAAAPVLAVHKPVAAPVPSPPLPPPPATPPAPMTDLLPRAAFTMHGVPRSATAGSDASLCTPAAASNLLSDYGMQALADDWQAQYRATLTAVVPWIPDTPAVRARARAMLAAVVAEQVAAWLDDVAARTADPREDEVALPTHLGSTARALALSPWAAPCAVPPATAQATLTPLFLGIAAAWRRMRNGDPSVVAYLARASAPFDEKVMAADTAASDESTANGTVAACVFPGIAYRASGGRPARVWPAVVAVSAPAAGLAVPSAAVPGAAGAVTVPRGLGTGVGRGAAITAPPGVEVVGPGARSLARAERQVRMGSGTRQ</sequence>
<dbReference type="Gene3D" id="3.40.30.10">
    <property type="entry name" value="Glutaredoxin"/>
    <property type="match status" value="2"/>
</dbReference>
<reference evidence="4 5" key="1">
    <citation type="submission" date="2009-11" db="EMBL/GenBank/DDBJ databases">
        <title>Annotation of Allomyces macrogynus ATCC 38327.</title>
        <authorList>
            <consortium name="The Broad Institute Genome Sequencing Platform"/>
            <person name="Russ C."/>
            <person name="Cuomo C."/>
            <person name="Burger G."/>
            <person name="Gray M.W."/>
            <person name="Holland P.W.H."/>
            <person name="King N."/>
            <person name="Lang F.B.F."/>
            <person name="Roger A.J."/>
            <person name="Ruiz-Trillo I."/>
            <person name="Young S.K."/>
            <person name="Zeng Q."/>
            <person name="Gargeya S."/>
            <person name="Fitzgerald M."/>
            <person name="Haas B."/>
            <person name="Abouelleil A."/>
            <person name="Alvarado L."/>
            <person name="Arachchi H.M."/>
            <person name="Berlin A."/>
            <person name="Chapman S.B."/>
            <person name="Gearin G."/>
            <person name="Goldberg J."/>
            <person name="Griggs A."/>
            <person name="Gujja S."/>
            <person name="Hansen M."/>
            <person name="Heiman D."/>
            <person name="Howarth C."/>
            <person name="Larimer J."/>
            <person name="Lui A."/>
            <person name="MacDonald P.J.P."/>
            <person name="McCowen C."/>
            <person name="Montmayeur A."/>
            <person name="Murphy C."/>
            <person name="Neiman D."/>
            <person name="Pearson M."/>
            <person name="Priest M."/>
            <person name="Roberts A."/>
            <person name="Saif S."/>
            <person name="Shea T."/>
            <person name="Sisk P."/>
            <person name="Stolte C."/>
            <person name="Sykes S."/>
            <person name="Wortman J."/>
            <person name="Nusbaum C."/>
            <person name="Birren B."/>
        </authorList>
    </citation>
    <scope>NUCLEOTIDE SEQUENCE [LARGE SCALE GENOMIC DNA]</scope>
    <source>
        <strain evidence="4 5">ATCC 38327</strain>
    </source>
</reference>
<dbReference type="PRINTS" id="PR00421">
    <property type="entry name" value="THIOREDOXIN"/>
</dbReference>
<dbReference type="OrthoDB" id="72053at2759"/>
<evidence type="ECO:0000256" key="2">
    <source>
        <dbReference type="SAM" id="Phobius"/>
    </source>
</evidence>